<reference evidence="2 3" key="1">
    <citation type="submission" date="2018-06" db="EMBL/GenBank/DDBJ databases">
        <title>Genome sequencing of Oceanotoga sp. sy52.</title>
        <authorList>
            <person name="Mori K."/>
        </authorList>
    </citation>
    <scope>NUCLEOTIDE SEQUENCE [LARGE SCALE GENOMIC DNA]</scope>
    <source>
        <strain evidence="3">sy52</strain>
    </source>
</reference>
<name>A0A7G1G409_9BACT</name>
<gene>
    <name evidence="2" type="ORF">OSSY52_09460</name>
</gene>
<organism evidence="2 3">
    <name type="scientific">Tepiditoga spiralis</name>
    <dbReference type="NCBI Taxonomy" id="2108365"/>
    <lineage>
        <taxon>Bacteria</taxon>
        <taxon>Thermotogati</taxon>
        <taxon>Thermotogota</taxon>
        <taxon>Thermotogae</taxon>
        <taxon>Petrotogales</taxon>
        <taxon>Petrotogaceae</taxon>
        <taxon>Tepiditoga</taxon>
    </lineage>
</organism>
<dbReference type="Proteomes" id="UP000516361">
    <property type="component" value="Chromosome"/>
</dbReference>
<proteinExistence type="predicted"/>
<evidence type="ECO:0000259" key="1">
    <source>
        <dbReference type="Pfam" id="PF00149"/>
    </source>
</evidence>
<dbReference type="Gene3D" id="3.60.21.10">
    <property type="match status" value="1"/>
</dbReference>
<accession>A0A7G1G409</accession>
<dbReference type="Pfam" id="PF00149">
    <property type="entry name" value="Metallophos"/>
    <property type="match status" value="1"/>
</dbReference>
<dbReference type="KEGG" id="ocy:OSSY52_09460"/>
<dbReference type="EMBL" id="AP018712">
    <property type="protein sequence ID" value="BBE30805.1"/>
    <property type="molecule type" value="Genomic_DNA"/>
</dbReference>
<dbReference type="RefSeq" id="WP_190615874.1">
    <property type="nucleotide sequence ID" value="NZ_AP018712.1"/>
</dbReference>
<dbReference type="SUPFAM" id="SSF56300">
    <property type="entry name" value="Metallo-dependent phosphatases"/>
    <property type="match status" value="1"/>
</dbReference>
<keyword evidence="3" id="KW-1185">Reference proteome</keyword>
<dbReference type="InParanoid" id="A0A7G1G409"/>
<evidence type="ECO:0000313" key="2">
    <source>
        <dbReference type="EMBL" id="BBE30805.1"/>
    </source>
</evidence>
<dbReference type="InterPro" id="IPR029052">
    <property type="entry name" value="Metallo-depent_PP-like"/>
</dbReference>
<evidence type="ECO:0000313" key="3">
    <source>
        <dbReference type="Proteomes" id="UP000516361"/>
    </source>
</evidence>
<protein>
    <recommendedName>
        <fullName evidence="1">Calcineurin-like phosphoesterase domain-containing protein</fullName>
    </recommendedName>
</protein>
<dbReference type="AlphaFoldDB" id="A0A7G1G409"/>
<dbReference type="GO" id="GO:0016787">
    <property type="term" value="F:hydrolase activity"/>
    <property type="evidence" value="ECO:0007669"/>
    <property type="project" value="InterPro"/>
</dbReference>
<feature type="domain" description="Calcineurin-like phosphoesterase" evidence="1">
    <location>
        <begin position="17"/>
        <end position="184"/>
    </location>
</feature>
<sequence>MIKILAVSDVEKNLINKKKEKVDLLINCGDLSPGYTDYLINEFKVSFGVMIHGNHDKRYYKNSVYDEENLKFSNIYKGFLVLNYGYINLKNYINKNIKIAGFSGALSHGEKPFHFKEKDVKLIKNKLCSKVYGNKKIDFFISHTPPKLINTIKDYDDYHKPSYKLGRLFQKIFPNVWLYGHIHKNYTIDLLDFKINGKKISYLLNTVPYKFIDYDEELKRIIKIKDVTECKLKEVEFIKLLKEE</sequence>
<dbReference type="InterPro" id="IPR004843">
    <property type="entry name" value="Calcineurin-like_PHP"/>
</dbReference>